<sequence length="647" mass="72557">MPEKLGELLIRNGLVSEAQFMAALEKQQEFPCVPIGQVLCQLGFLSSVDLNMVLDYNRKRLKLGEILVKQNHLDEAKLNNALQIAEKEHIPLGQALVRLHYLDEEKVARAIAAQYDLPFVPLDTFSFDPELARLINVNYAQRHRIVPIGKVGKVVTLAMAFPLRSAELHELAAVIDMEIKPAIARESDITTAQHRIYRIVARTSQTEKENLHFEVSEDIVRESGKSRYVDDFISADVDYLVKKIISVAIKTAASDIHLESREHGMEVRFRIDGVLQSLDLGQDAVVINDNAKQIVSKIKILCDMDIAEKRRPQDSSFKLKVTRDGAVRSVDFRVSTVPTQFGENVVIRILDKRGGAISLDTLGFQPSHVDSLCRTLEKPTGIFLVTGPTGSGKSSTLYAILNRISSNEVKTLTVEDPIEYSIDGVCQSEVNEAIGNTFARFLRSFLRQDPDNIMVGEIRDLETASISIRAALTGHTVMSTLHTNDATSAFTRLMDMGVEPSLLSSTLRCVLAQRLVRRICDHCKVRYTPAKEILGEFRFPETTSHPFARGSGCVRCNFTGFAGRRPIAELWVPTGGEVLLFNKRPDNQTLREMVFNQGQRMTLIEDGLRRVKTGETTLEELLRVVPYEHVEECRNRMAAKLFSWDAL</sequence>
<dbReference type="PANTHER" id="PTHR30258">
    <property type="entry name" value="TYPE II SECRETION SYSTEM PROTEIN GSPE-RELATED"/>
    <property type="match status" value="1"/>
</dbReference>
<accession>A0ABS5S9Y2</accession>
<dbReference type="CDD" id="cd01129">
    <property type="entry name" value="PulE-GspE-like"/>
    <property type="match status" value="1"/>
</dbReference>
<dbReference type="SUPFAM" id="SSF160246">
    <property type="entry name" value="EspE N-terminal domain-like"/>
    <property type="match status" value="2"/>
</dbReference>
<evidence type="ECO:0000256" key="3">
    <source>
        <dbReference type="ARBA" id="ARBA00022840"/>
    </source>
</evidence>
<dbReference type="Pfam" id="PF00437">
    <property type="entry name" value="T2SSE"/>
    <property type="match status" value="1"/>
</dbReference>
<dbReference type="InterPro" id="IPR037257">
    <property type="entry name" value="T2SS_E_N_sf"/>
</dbReference>
<feature type="domain" description="Bacterial type II secretion system protein E" evidence="4">
    <location>
        <begin position="446"/>
        <end position="460"/>
    </location>
</feature>
<proteinExistence type="inferred from homology"/>
<comment type="similarity">
    <text evidence="1">Belongs to the GSP E family.</text>
</comment>
<evidence type="ECO:0000259" key="4">
    <source>
        <dbReference type="PROSITE" id="PS00662"/>
    </source>
</evidence>
<dbReference type="InterPro" id="IPR007831">
    <property type="entry name" value="T2SS_GspE_N"/>
</dbReference>
<protein>
    <submittedName>
        <fullName evidence="5">Flp pilus assembly complex ATPase component TadA</fullName>
    </submittedName>
</protein>
<dbReference type="RefSeq" id="WP_214174137.1">
    <property type="nucleotide sequence ID" value="NZ_JAHCVK010000001.1"/>
</dbReference>
<keyword evidence="6" id="KW-1185">Reference proteome</keyword>
<evidence type="ECO:0000313" key="6">
    <source>
        <dbReference type="Proteomes" id="UP000756860"/>
    </source>
</evidence>
<dbReference type="Pfam" id="PF05157">
    <property type="entry name" value="MshEN"/>
    <property type="match status" value="1"/>
</dbReference>
<dbReference type="PROSITE" id="PS00662">
    <property type="entry name" value="T2SP_E"/>
    <property type="match status" value="1"/>
</dbReference>
<evidence type="ECO:0000256" key="2">
    <source>
        <dbReference type="ARBA" id="ARBA00022741"/>
    </source>
</evidence>
<dbReference type="Gene3D" id="3.40.50.300">
    <property type="entry name" value="P-loop containing nucleotide triphosphate hydrolases"/>
    <property type="match status" value="1"/>
</dbReference>
<dbReference type="Gene3D" id="3.30.450.90">
    <property type="match status" value="1"/>
</dbReference>
<dbReference type="InterPro" id="IPR027417">
    <property type="entry name" value="P-loop_NTPase"/>
</dbReference>
<keyword evidence="3" id="KW-0067">ATP-binding</keyword>
<dbReference type="Gene3D" id="3.30.300.160">
    <property type="entry name" value="Type II secretion system, protein E, N-terminal domain"/>
    <property type="match status" value="1"/>
</dbReference>
<dbReference type="SUPFAM" id="SSF52540">
    <property type="entry name" value="P-loop containing nucleoside triphosphate hydrolases"/>
    <property type="match status" value="1"/>
</dbReference>
<comment type="caution">
    <text evidence="5">The sequence shown here is derived from an EMBL/GenBank/DDBJ whole genome shotgun (WGS) entry which is preliminary data.</text>
</comment>
<dbReference type="EMBL" id="JAHCVK010000001">
    <property type="protein sequence ID" value="MBT0652181.1"/>
    <property type="molecule type" value="Genomic_DNA"/>
</dbReference>
<dbReference type="PANTHER" id="PTHR30258:SF1">
    <property type="entry name" value="PROTEIN TRANSPORT PROTEIN HOFB HOMOLOG"/>
    <property type="match status" value="1"/>
</dbReference>
<evidence type="ECO:0000313" key="5">
    <source>
        <dbReference type="EMBL" id="MBT0652181.1"/>
    </source>
</evidence>
<evidence type="ECO:0000256" key="1">
    <source>
        <dbReference type="ARBA" id="ARBA00006611"/>
    </source>
</evidence>
<name>A0ABS5S9Y2_9BACT</name>
<organism evidence="5 6">
    <name type="scientific">Geomobilimonas luticola</name>
    <dbReference type="NCBI Taxonomy" id="1114878"/>
    <lineage>
        <taxon>Bacteria</taxon>
        <taxon>Pseudomonadati</taxon>
        <taxon>Thermodesulfobacteriota</taxon>
        <taxon>Desulfuromonadia</taxon>
        <taxon>Geobacterales</taxon>
        <taxon>Geobacteraceae</taxon>
        <taxon>Geomobilimonas</taxon>
    </lineage>
</organism>
<keyword evidence="2" id="KW-0547">Nucleotide-binding</keyword>
<dbReference type="Proteomes" id="UP000756860">
    <property type="component" value="Unassembled WGS sequence"/>
</dbReference>
<dbReference type="InterPro" id="IPR001482">
    <property type="entry name" value="T2SS/T4SS_dom"/>
</dbReference>
<gene>
    <name evidence="5" type="primary">tadA</name>
    <name evidence="5" type="ORF">KI810_03875</name>
</gene>
<reference evidence="5 6" key="1">
    <citation type="submission" date="2021-05" db="EMBL/GenBank/DDBJ databases">
        <title>The draft genome of Geobacter luticola JCM 17780.</title>
        <authorList>
            <person name="Xu Z."/>
            <person name="Masuda Y."/>
            <person name="Itoh H."/>
            <person name="Senoo K."/>
        </authorList>
    </citation>
    <scope>NUCLEOTIDE SEQUENCE [LARGE SCALE GENOMIC DNA]</scope>
    <source>
        <strain evidence="5 6">JCM 17780</strain>
    </source>
</reference>